<reference evidence="1 2" key="1">
    <citation type="submission" date="2018-11" db="EMBL/GenBank/DDBJ databases">
        <title>Aureibaculum marinum gen. nov., sp. nov., a member of the family Flavobacteriaceae isolated from the Bohai Sea.</title>
        <authorList>
            <person name="Ji X."/>
        </authorList>
    </citation>
    <scope>NUCLEOTIDE SEQUENCE [LARGE SCALE GENOMIC DNA]</scope>
    <source>
        <strain evidence="1 2">BH-SD17</strain>
    </source>
</reference>
<dbReference type="EMBL" id="RPFJ01000011">
    <property type="protein sequence ID" value="RPD96684.1"/>
    <property type="molecule type" value="Genomic_DNA"/>
</dbReference>
<organism evidence="1 2">
    <name type="scientific">Aureibaculum marinum</name>
    <dbReference type="NCBI Taxonomy" id="2487930"/>
    <lineage>
        <taxon>Bacteria</taxon>
        <taxon>Pseudomonadati</taxon>
        <taxon>Bacteroidota</taxon>
        <taxon>Flavobacteriia</taxon>
        <taxon>Flavobacteriales</taxon>
        <taxon>Flavobacteriaceae</taxon>
        <taxon>Aureibaculum</taxon>
    </lineage>
</organism>
<dbReference type="AlphaFoldDB" id="A0A3N4NK35"/>
<dbReference type="Proteomes" id="UP000270856">
    <property type="component" value="Unassembled WGS sequence"/>
</dbReference>
<sequence>MLYFSAFVCVKAQCTIELPDSNLEVNYNSLTPFFNVKVCSNENVYIEDTLVEIENLADSLFVYKDGISAELMLRLQIHLFADKNVKSSLIDKIKSQITRAHIYTLMYRTNNIEDVMQGIFLQA</sequence>
<protein>
    <submittedName>
        <fullName evidence="1">Uncharacterized protein</fullName>
    </submittedName>
</protein>
<comment type="caution">
    <text evidence="1">The sequence shown here is derived from an EMBL/GenBank/DDBJ whole genome shotgun (WGS) entry which is preliminary data.</text>
</comment>
<accession>A0A3N4NK35</accession>
<evidence type="ECO:0000313" key="2">
    <source>
        <dbReference type="Proteomes" id="UP000270856"/>
    </source>
</evidence>
<name>A0A3N4NK35_9FLAO</name>
<gene>
    <name evidence="1" type="ORF">EGM88_10010</name>
</gene>
<evidence type="ECO:0000313" key="1">
    <source>
        <dbReference type="EMBL" id="RPD96684.1"/>
    </source>
</evidence>
<proteinExistence type="predicted"/>
<keyword evidence="2" id="KW-1185">Reference proteome</keyword>